<keyword evidence="10" id="KW-0812">Transmembrane</keyword>
<evidence type="ECO:0000259" key="11">
    <source>
        <dbReference type="Pfam" id="PF01266"/>
    </source>
</evidence>
<evidence type="ECO:0000313" key="14">
    <source>
        <dbReference type="Proteomes" id="UP000677918"/>
    </source>
</evidence>
<dbReference type="PANTHER" id="PTHR11985">
    <property type="entry name" value="GLYCEROL-3-PHOSPHATE DEHYDROGENASE"/>
    <property type="match status" value="1"/>
</dbReference>
<keyword evidence="6" id="KW-0274">FAD</keyword>
<evidence type="ECO:0000256" key="10">
    <source>
        <dbReference type="SAM" id="Phobius"/>
    </source>
</evidence>
<evidence type="ECO:0000256" key="4">
    <source>
        <dbReference type="ARBA" id="ARBA00022630"/>
    </source>
</evidence>
<gene>
    <name evidence="13" type="primary">glpD</name>
    <name evidence="13" type="ORF">XYCOK13_06360</name>
</gene>
<keyword evidence="7 9" id="KW-0560">Oxidoreductase</keyword>
<evidence type="ECO:0000256" key="6">
    <source>
        <dbReference type="ARBA" id="ARBA00022827"/>
    </source>
</evidence>
<evidence type="ECO:0000256" key="8">
    <source>
        <dbReference type="ARBA" id="ARBA00049055"/>
    </source>
</evidence>
<comment type="caution">
    <text evidence="13">The sequence shown here is derived from an EMBL/GenBank/DDBJ whole genome shotgun (WGS) entry which is preliminary data.</text>
</comment>
<dbReference type="Gene3D" id="3.50.50.60">
    <property type="entry name" value="FAD/NAD(P)-binding domain"/>
    <property type="match status" value="1"/>
</dbReference>
<dbReference type="Pfam" id="PF16901">
    <property type="entry name" value="DAO_C"/>
    <property type="match status" value="1"/>
</dbReference>
<dbReference type="GO" id="GO:0009331">
    <property type="term" value="C:glycerol-3-phosphate dehydrogenase (FAD) complex"/>
    <property type="evidence" value="ECO:0007669"/>
    <property type="project" value="UniProtKB-UniRule"/>
</dbReference>
<dbReference type="RefSeq" id="WP_213410462.1">
    <property type="nucleotide sequence ID" value="NZ_BOVK01000007.1"/>
</dbReference>
<evidence type="ECO:0000256" key="5">
    <source>
        <dbReference type="ARBA" id="ARBA00022798"/>
    </source>
</evidence>
<comment type="similarity">
    <text evidence="3 9">Belongs to the FAD-dependent glycerol-3-phosphate dehydrogenase family.</text>
</comment>
<keyword evidence="10" id="KW-0472">Membrane</keyword>
<keyword evidence="14" id="KW-1185">Reference proteome</keyword>
<evidence type="ECO:0000259" key="12">
    <source>
        <dbReference type="Pfam" id="PF16901"/>
    </source>
</evidence>
<dbReference type="GO" id="GO:0046168">
    <property type="term" value="P:glycerol-3-phosphate catabolic process"/>
    <property type="evidence" value="ECO:0007669"/>
    <property type="project" value="TreeGrafter"/>
</dbReference>
<comment type="catalytic activity">
    <reaction evidence="8 9">
        <text>a quinone + sn-glycerol 3-phosphate = dihydroxyacetone phosphate + a quinol</text>
        <dbReference type="Rhea" id="RHEA:18977"/>
        <dbReference type="ChEBI" id="CHEBI:24646"/>
        <dbReference type="ChEBI" id="CHEBI:57597"/>
        <dbReference type="ChEBI" id="CHEBI:57642"/>
        <dbReference type="ChEBI" id="CHEBI:132124"/>
        <dbReference type="EC" id="1.1.5.3"/>
    </reaction>
</comment>
<evidence type="ECO:0000313" key="13">
    <source>
        <dbReference type="EMBL" id="GIQ67812.1"/>
    </source>
</evidence>
<keyword evidence="5" id="KW-0319">Glycerol metabolism</keyword>
<dbReference type="GO" id="GO:0019563">
    <property type="term" value="P:glycerol catabolic process"/>
    <property type="evidence" value="ECO:0007669"/>
    <property type="project" value="UniProtKB-UniPathway"/>
</dbReference>
<dbReference type="EMBL" id="BOVK01000007">
    <property type="protein sequence ID" value="GIQ67812.1"/>
    <property type="molecule type" value="Genomic_DNA"/>
</dbReference>
<dbReference type="InterPro" id="IPR006076">
    <property type="entry name" value="FAD-dep_OxRdtase"/>
</dbReference>
<dbReference type="GO" id="GO:0004368">
    <property type="term" value="F:glycerol-3-phosphate dehydrogenase (quinone) activity"/>
    <property type="evidence" value="ECO:0007669"/>
    <property type="project" value="UniProtKB-EC"/>
</dbReference>
<evidence type="ECO:0000256" key="3">
    <source>
        <dbReference type="ARBA" id="ARBA00007330"/>
    </source>
</evidence>
<feature type="transmembrane region" description="Helical" evidence="10">
    <location>
        <begin position="21"/>
        <end position="38"/>
    </location>
</feature>
<dbReference type="Gene3D" id="1.10.8.870">
    <property type="entry name" value="Alpha-glycerophosphate oxidase, cap domain"/>
    <property type="match status" value="1"/>
</dbReference>
<comment type="pathway">
    <text evidence="2">Polyol metabolism; glycerol degradation via glycerol kinase pathway; glycerone phosphate from sn-glycerol 3-phosphate (aerobic route): step 1/1.</text>
</comment>
<dbReference type="PROSITE" id="PS00978">
    <property type="entry name" value="FAD_G3PDH_2"/>
    <property type="match status" value="1"/>
</dbReference>
<dbReference type="PANTHER" id="PTHR11985:SF35">
    <property type="entry name" value="ANAEROBIC GLYCEROL-3-PHOSPHATE DEHYDROGENASE SUBUNIT A"/>
    <property type="match status" value="1"/>
</dbReference>
<dbReference type="UniPathway" id="UPA00618">
    <property type="reaction ID" value="UER00674"/>
</dbReference>
<evidence type="ECO:0000256" key="1">
    <source>
        <dbReference type="ARBA" id="ARBA00001974"/>
    </source>
</evidence>
<name>A0A8J4H1P9_9BACL</name>
<keyword evidence="4 9" id="KW-0285">Flavoprotein</keyword>
<evidence type="ECO:0000256" key="7">
    <source>
        <dbReference type="ARBA" id="ARBA00023002"/>
    </source>
</evidence>
<evidence type="ECO:0000256" key="9">
    <source>
        <dbReference type="RuleBase" id="RU361217"/>
    </source>
</evidence>
<comment type="cofactor">
    <cofactor evidence="1 9">
        <name>FAD</name>
        <dbReference type="ChEBI" id="CHEBI:57692"/>
    </cofactor>
</comment>
<feature type="domain" description="Alpha-glycerophosphate oxidase C-terminal" evidence="12">
    <location>
        <begin position="405"/>
        <end position="535"/>
    </location>
</feature>
<dbReference type="PRINTS" id="PR01001">
    <property type="entry name" value="FADG3PDH"/>
</dbReference>
<evidence type="ECO:0000256" key="2">
    <source>
        <dbReference type="ARBA" id="ARBA00004977"/>
    </source>
</evidence>
<dbReference type="EC" id="1.1.5.3" evidence="9"/>
<organism evidence="13 14">
    <name type="scientific">Xylanibacillus composti</name>
    <dbReference type="NCBI Taxonomy" id="1572762"/>
    <lineage>
        <taxon>Bacteria</taxon>
        <taxon>Bacillati</taxon>
        <taxon>Bacillota</taxon>
        <taxon>Bacilli</taxon>
        <taxon>Bacillales</taxon>
        <taxon>Paenibacillaceae</taxon>
        <taxon>Xylanibacillus</taxon>
    </lineage>
</organism>
<dbReference type="Pfam" id="PF01266">
    <property type="entry name" value="DAO"/>
    <property type="match status" value="1"/>
</dbReference>
<dbReference type="InterPro" id="IPR036188">
    <property type="entry name" value="FAD/NAD-bd_sf"/>
</dbReference>
<dbReference type="InterPro" id="IPR000447">
    <property type="entry name" value="G3P_DH_FAD-dep"/>
</dbReference>
<proteinExistence type="inferred from homology"/>
<protein>
    <recommendedName>
        <fullName evidence="9">Glycerol-3-phosphate dehydrogenase</fullName>
        <ecNumber evidence="9">1.1.5.3</ecNumber>
    </recommendedName>
</protein>
<sequence>MTAWMDGRKRPLLLHRMEQTVFDVLIIGGGITGAGIALDAQSRGLATALIDMQDFGAGTSSRSTKLVHGGLRYLKQLEFGLVAEVGKERAIVHENGPHVTKPEWMLLPVYKNGTYGRLATSLGLRMYDFLAGVRREERRRMLSAAETLEREPLLRRDGLLGGGYYAEYRTDDARLTLEVLKAAVQRGCYAANYVKATGFLYENGRAVGIRAEDQLTGRKYEWKARKLINAAGPWVDTLREMDRSKTGKRLLLTKGVHLVFDRRRFPLRQAVYFDVPDGRMAFAIPRADKTYVGTTDTVYSGELTHPRMTAEDRDYLLRAVRAMFPELALTAADVESSWAGLRPLIQETGKGPSDISRKDEIWRSPSGLVTIAGGKLTGYRKMAEAVVDQLADEIKKETGVKLAACQTRRMPISGGEVGGAAHFPAYVRDMTELGKRFGFTEMQAERLAQQFGSNAEQVFRCGASVADAGKAELRGLPLEWLASLLYSMQEELAMTCSDFFIRRVGALYFDLQAVYRYQDAVAAIMAEWYGWSDGEKKRQLEELNLLMHNAMIAADS</sequence>
<accession>A0A8J4H1P9</accession>
<dbReference type="PROSITE" id="PS00977">
    <property type="entry name" value="FAD_G3PDH_1"/>
    <property type="match status" value="1"/>
</dbReference>
<dbReference type="InterPro" id="IPR038299">
    <property type="entry name" value="DAO_C_sf"/>
</dbReference>
<dbReference type="SUPFAM" id="SSF51905">
    <property type="entry name" value="FAD/NAD(P)-binding domain"/>
    <property type="match status" value="1"/>
</dbReference>
<reference evidence="13" key="1">
    <citation type="submission" date="2021-04" db="EMBL/GenBank/DDBJ databases">
        <title>Draft genome sequence of Xylanibacillus composti strain K13.</title>
        <authorList>
            <person name="Uke A."/>
            <person name="Chhe C."/>
            <person name="Baramee S."/>
            <person name="Kosugi A."/>
        </authorList>
    </citation>
    <scope>NUCLEOTIDE SEQUENCE</scope>
    <source>
        <strain evidence="13">K13</strain>
    </source>
</reference>
<dbReference type="Proteomes" id="UP000677918">
    <property type="component" value="Unassembled WGS sequence"/>
</dbReference>
<dbReference type="Gene3D" id="3.30.9.10">
    <property type="entry name" value="D-Amino Acid Oxidase, subunit A, domain 2"/>
    <property type="match status" value="1"/>
</dbReference>
<dbReference type="AlphaFoldDB" id="A0A8J4H1P9"/>
<dbReference type="InterPro" id="IPR031656">
    <property type="entry name" value="DAO_C"/>
</dbReference>
<feature type="domain" description="FAD dependent oxidoreductase" evidence="11">
    <location>
        <begin position="23"/>
        <end position="347"/>
    </location>
</feature>
<keyword evidence="10" id="KW-1133">Transmembrane helix</keyword>